<feature type="transmembrane region" description="Helical" evidence="5">
    <location>
        <begin position="269"/>
        <end position="287"/>
    </location>
</feature>
<evidence type="ECO:0000259" key="6">
    <source>
        <dbReference type="Pfam" id="PF13515"/>
    </source>
</evidence>
<gene>
    <name evidence="7" type="ORF">GRI91_05555</name>
</gene>
<dbReference type="Pfam" id="PF13515">
    <property type="entry name" value="FUSC_2"/>
    <property type="match status" value="1"/>
</dbReference>
<name>A0A6I4T5A1_9SPHN</name>
<sequence length="365" mass="39794">MPLPEKRTISRFAREEWRELTTFKPSDRPWQLPLAAGLSSGLPMVIAAAYDQLALGIIASLAGMAFLYLPRTPLHHRMSMMMACSFGMIACFAFGLASQLIPFGKVPVLTVIAILVTMGVRYYRIGPPGSIFFVMPAAIGMYAPFDFENFPAYVGMMALGCIHACIVAFIYSVYILRKRAALPVPPRPVASFDFVWLDSMIIGLFVGLSLAVAELLQLDKPYWVPVSCLAIIQGTSLRAAWTRQIHRITGTIIGLVLAGVLLFFIRDGWVVACAIIMLTFAIELFVVRNYGFAVIFITPLTILLAEAATLGSGNPGPLITARLFDTVLGAVIGFGGAACLHNSVFRERLGALYRKVVPPSLIVET</sequence>
<feature type="transmembrane region" description="Helical" evidence="5">
    <location>
        <begin position="248"/>
        <end position="263"/>
    </location>
</feature>
<feature type="transmembrane region" description="Helical" evidence="5">
    <location>
        <begin position="195"/>
        <end position="216"/>
    </location>
</feature>
<comment type="subcellular location">
    <subcellularLocation>
        <location evidence="1">Membrane</location>
        <topology evidence="1">Multi-pass membrane protein</topology>
    </subcellularLocation>
</comment>
<dbReference type="GO" id="GO:0016020">
    <property type="term" value="C:membrane"/>
    <property type="evidence" value="ECO:0007669"/>
    <property type="project" value="UniProtKB-SubCell"/>
</dbReference>
<evidence type="ECO:0000313" key="7">
    <source>
        <dbReference type="EMBL" id="MXO65213.1"/>
    </source>
</evidence>
<feature type="transmembrane region" description="Helical" evidence="5">
    <location>
        <begin position="130"/>
        <end position="147"/>
    </location>
</feature>
<evidence type="ECO:0000256" key="1">
    <source>
        <dbReference type="ARBA" id="ARBA00004141"/>
    </source>
</evidence>
<accession>A0A6I4T5A1</accession>
<feature type="transmembrane region" description="Helical" evidence="5">
    <location>
        <begin position="153"/>
        <end position="174"/>
    </location>
</feature>
<feature type="transmembrane region" description="Helical" evidence="5">
    <location>
        <begin position="323"/>
        <end position="345"/>
    </location>
</feature>
<protein>
    <submittedName>
        <fullName evidence="7">FUSC family protein</fullName>
    </submittedName>
</protein>
<feature type="domain" description="Integral membrane bound transporter" evidence="6">
    <location>
        <begin position="209"/>
        <end position="334"/>
    </location>
</feature>
<proteinExistence type="predicted"/>
<evidence type="ECO:0000313" key="8">
    <source>
        <dbReference type="Proteomes" id="UP000438476"/>
    </source>
</evidence>
<dbReference type="EMBL" id="WTYT01000002">
    <property type="protein sequence ID" value="MXO65213.1"/>
    <property type="molecule type" value="Genomic_DNA"/>
</dbReference>
<dbReference type="Proteomes" id="UP000438476">
    <property type="component" value="Unassembled WGS sequence"/>
</dbReference>
<feature type="transmembrane region" description="Helical" evidence="5">
    <location>
        <begin position="44"/>
        <end position="69"/>
    </location>
</feature>
<feature type="transmembrane region" description="Helical" evidence="5">
    <location>
        <begin position="292"/>
        <end position="311"/>
    </location>
</feature>
<keyword evidence="2 5" id="KW-0812">Transmembrane</keyword>
<keyword evidence="4 5" id="KW-0472">Membrane</keyword>
<keyword evidence="3 5" id="KW-1133">Transmembrane helix</keyword>
<feature type="transmembrane region" description="Helical" evidence="5">
    <location>
        <begin position="81"/>
        <end position="100"/>
    </location>
</feature>
<keyword evidence="8" id="KW-1185">Reference proteome</keyword>
<evidence type="ECO:0000256" key="5">
    <source>
        <dbReference type="SAM" id="Phobius"/>
    </source>
</evidence>
<dbReference type="OrthoDB" id="581879at2"/>
<reference evidence="7 8" key="1">
    <citation type="submission" date="2019-12" db="EMBL/GenBank/DDBJ databases">
        <title>Genomic-based taxomic classification of the family Erythrobacteraceae.</title>
        <authorList>
            <person name="Xu L."/>
        </authorList>
    </citation>
    <scope>NUCLEOTIDE SEQUENCE [LARGE SCALE GENOMIC DNA]</scope>
    <source>
        <strain evidence="7 8">LMG 29518</strain>
    </source>
</reference>
<organism evidence="7 8">
    <name type="scientific">Altericroceibacterium endophyticum</name>
    <dbReference type="NCBI Taxonomy" id="1808508"/>
    <lineage>
        <taxon>Bacteria</taxon>
        <taxon>Pseudomonadati</taxon>
        <taxon>Pseudomonadota</taxon>
        <taxon>Alphaproteobacteria</taxon>
        <taxon>Sphingomonadales</taxon>
        <taxon>Erythrobacteraceae</taxon>
        <taxon>Altericroceibacterium</taxon>
    </lineage>
</organism>
<evidence type="ECO:0000256" key="2">
    <source>
        <dbReference type="ARBA" id="ARBA00022692"/>
    </source>
</evidence>
<comment type="caution">
    <text evidence="7">The sequence shown here is derived from an EMBL/GenBank/DDBJ whole genome shotgun (WGS) entry which is preliminary data.</text>
</comment>
<evidence type="ECO:0000256" key="3">
    <source>
        <dbReference type="ARBA" id="ARBA00022989"/>
    </source>
</evidence>
<evidence type="ECO:0000256" key="4">
    <source>
        <dbReference type="ARBA" id="ARBA00023136"/>
    </source>
</evidence>
<dbReference type="InterPro" id="IPR049453">
    <property type="entry name" value="Memb_transporter_dom"/>
</dbReference>
<dbReference type="AlphaFoldDB" id="A0A6I4T5A1"/>